<keyword evidence="2" id="KW-1185">Reference proteome</keyword>
<sequence length="402" mass="45081">MAQRFIRTPALSTSTLSVIPRPRNLAYFNTSSSQWFRRFLSAKEEKQLYMGITALFREKLKEKSTPSNQSYSNIIDQVILGAHSTTTPVTMNNDSSLSSSSSISSVPLTLKQLQQMKQNLDTAGKAKDMIQLEALWHQLQEAGQQVPTTMYNRLIRGFLSCPTPQGLAMAKKVVDTMIETQQHRLPTTRTCTYMIQAYLKRQLPLDEARPYVTMLQHYSLNKFRTSFDCSVMLRYYIQCRNAHAIDFLWKDLIRHSDAIQPGPGLYTRYAEWLLSSHASLDLVAEAARSLVKQFGTGTGPNGDKPTTTATTTTENMWTDHQISVWLKIVLRLAHADNSTSFPEYCADADKLMLTLVNLSNTLSPPTATITSSMSQQHINTVGDGISLSSWTTTSATTKKQGM</sequence>
<dbReference type="Gene3D" id="1.25.40.10">
    <property type="entry name" value="Tetratricopeptide repeat domain"/>
    <property type="match status" value="1"/>
</dbReference>
<protein>
    <submittedName>
        <fullName evidence="1">Uncharacterized protein</fullName>
    </submittedName>
</protein>
<evidence type="ECO:0000313" key="1">
    <source>
        <dbReference type="EMBL" id="ORZ21398.1"/>
    </source>
</evidence>
<dbReference type="OrthoDB" id="185373at2759"/>
<comment type="caution">
    <text evidence="1">The sequence shown here is derived from an EMBL/GenBank/DDBJ whole genome shotgun (WGS) entry which is preliminary data.</text>
</comment>
<gene>
    <name evidence="1" type="ORF">BCR42DRAFT_407489</name>
</gene>
<organism evidence="1 2">
    <name type="scientific">Absidia repens</name>
    <dbReference type="NCBI Taxonomy" id="90262"/>
    <lineage>
        <taxon>Eukaryota</taxon>
        <taxon>Fungi</taxon>
        <taxon>Fungi incertae sedis</taxon>
        <taxon>Mucoromycota</taxon>
        <taxon>Mucoromycotina</taxon>
        <taxon>Mucoromycetes</taxon>
        <taxon>Mucorales</taxon>
        <taxon>Cunninghamellaceae</taxon>
        <taxon>Absidia</taxon>
    </lineage>
</organism>
<accession>A0A1X2IS72</accession>
<dbReference type="Proteomes" id="UP000193560">
    <property type="component" value="Unassembled WGS sequence"/>
</dbReference>
<dbReference type="EMBL" id="MCGE01000005">
    <property type="protein sequence ID" value="ORZ21398.1"/>
    <property type="molecule type" value="Genomic_DNA"/>
</dbReference>
<feature type="non-terminal residue" evidence="1">
    <location>
        <position position="1"/>
    </location>
</feature>
<dbReference type="AlphaFoldDB" id="A0A1X2IS72"/>
<dbReference type="InterPro" id="IPR011990">
    <property type="entry name" value="TPR-like_helical_dom_sf"/>
</dbReference>
<proteinExistence type="predicted"/>
<name>A0A1X2IS72_9FUNG</name>
<reference evidence="1 2" key="1">
    <citation type="submission" date="2016-07" db="EMBL/GenBank/DDBJ databases">
        <title>Pervasive Adenine N6-methylation of Active Genes in Fungi.</title>
        <authorList>
            <consortium name="DOE Joint Genome Institute"/>
            <person name="Mondo S.J."/>
            <person name="Dannebaum R.O."/>
            <person name="Kuo R.C."/>
            <person name="Labutti K."/>
            <person name="Haridas S."/>
            <person name="Kuo A."/>
            <person name="Salamov A."/>
            <person name="Ahrendt S.R."/>
            <person name="Lipzen A."/>
            <person name="Sullivan W."/>
            <person name="Andreopoulos W.B."/>
            <person name="Clum A."/>
            <person name="Lindquist E."/>
            <person name="Daum C."/>
            <person name="Ramamoorthy G.K."/>
            <person name="Gryganskyi A."/>
            <person name="Culley D."/>
            <person name="Magnuson J.K."/>
            <person name="James T.Y."/>
            <person name="O'Malley M.A."/>
            <person name="Stajich J.E."/>
            <person name="Spatafora J.W."/>
            <person name="Visel A."/>
            <person name="Grigoriev I.V."/>
        </authorList>
    </citation>
    <scope>NUCLEOTIDE SEQUENCE [LARGE SCALE GENOMIC DNA]</scope>
    <source>
        <strain evidence="1 2">NRRL 1336</strain>
    </source>
</reference>
<evidence type="ECO:0000313" key="2">
    <source>
        <dbReference type="Proteomes" id="UP000193560"/>
    </source>
</evidence>
<dbReference type="STRING" id="90262.A0A1X2IS72"/>